<feature type="domain" description="Pre-rRNA-processing protein RIX1 N-terminal" evidence="5">
    <location>
        <begin position="6"/>
        <end position="179"/>
    </location>
</feature>
<dbReference type="AlphaFoldDB" id="A0A0V0G6Y3"/>
<keyword evidence="3" id="KW-0539">Nucleus</keyword>
<reference evidence="6" key="1">
    <citation type="journal article" date="2018" name="J. Proteomics">
        <title>Exploring the molecular complexity of Triatoma dimidiata sialome.</title>
        <authorList>
            <person name="Santiago P.B."/>
            <person name="de Araujo C.N."/>
            <person name="Charneau S."/>
            <person name="Bastos I.M.D."/>
            <person name="Assumpcao T.C.F."/>
            <person name="Queiroz R.M.L."/>
            <person name="Praca Y.R."/>
            <person name="Cordeiro T.M."/>
            <person name="Garcia C.H.S."/>
            <person name="da Silva I.G."/>
            <person name="Raiol T."/>
            <person name="Motta F.N."/>
            <person name="de Araujo Oliveira J.V."/>
            <person name="de Sousa M.V."/>
            <person name="Ribeiro J.M.C."/>
            <person name="de Santana J.M."/>
        </authorList>
    </citation>
    <scope>NUCLEOTIDE SEQUENCE</scope>
    <source>
        <strain evidence="6">Santander</strain>
        <tissue evidence="6">Salivary glands</tissue>
    </source>
</reference>
<proteinExistence type="inferred from homology"/>
<protein>
    <recommendedName>
        <fullName evidence="5">Pre-rRNA-processing protein RIX1 N-terminal domain-containing protein</fullName>
    </recommendedName>
</protein>
<evidence type="ECO:0000313" key="6">
    <source>
        <dbReference type="EMBL" id="JAP03798.1"/>
    </source>
</evidence>
<organism evidence="6">
    <name type="scientific">Triatoma dimidiata</name>
    <name type="common">Kissing bug</name>
    <name type="synonym">Meccus dimidiatus</name>
    <dbReference type="NCBI Taxonomy" id="72491"/>
    <lineage>
        <taxon>Eukaryota</taxon>
        <taxon>Metazoa</taxon>
        <taxon>Ecdysozoa</taxon>
        <taxon>Arthropoda</taxon>
        <taxon>Hexapoda</taxon>
        <taxon>Insecta</taxon>
        <taxon>Pterygota</taxon>
        <taxon>Neoptera</taxon>
        <taxon>Paraneoptera</taxon>
        <taxon>Hemiptera</taxon>
        <taxon>Heteroptera</taxon>
        <taxon>Panheteroptera</taxon>
        <taxon>Cimicomorpha</taxon>
        <taxon>Reduviidae</taxon>
        <taxon>Triatominae</taxon>
        <taxon>Triatoma</taxon>
    </lineage>
</organism>
<dbReference type="PANTHER" id="PTHR34105:SF1">
    <property type="entry name" value="PROLINE-, GLUTAMIC ACID- AND LEUCINE-RICH PROTEIN 1"/>
    <property type="match status" value="1"/>
</dbReference>
<dbReference type="PANTHER" id="PTHR34105">
    <property type="entry name" value="PROLINE-, GLUTAMIC ACID- AND LEUCINE-RICH PROTEIN 1"/>
    <property type="match status" value="1"/>
</dbReference>
<comment type="subcellular location">
    <subcellularLocation>
        <location evidence="1">Nucleus</location>
    </subcellularLocation>
</comment>
<feature type="region of interest" description="Disordered" evidence="4">
    <location>
        <begin position="721"/>
        <end position="767"/>
    </location>
</feature>
<evidence type="ECO:0000256" key="2">
    <source>
        <dbReference type="ARBA" id="ARBA00010511"/>
    </source>
</evidence>
<evidence type="ECO:0000259" key="5">
    <source>
        <dbReference type="Pfam" id="PF08167"/>
    </source>
</evidence>
<name>A0A0V0G6Y3_TRIDM</name>
<accession>A0A0V0G6Y3</accession>
<feature type="compositionally biased region" description="Basic and acidic residues" evidence="4">
    <location>
        <begin position="747"/>
        <end position="763"/>
    </location>
</feature>
<dbReference type="Pfam" id="PF08167">
    <property type="entry name" value="RIX1"/>
    <property type="match status" value="1"/>
</dbReference>
<comment type="similarity">
    <text evidence="2">Belongs to the RIX1/PELP1 family.</text>
</comment>
<dbReference type="InterPro" id="IPR012583">
    <property type="entry name" value="RIX1_N"/>
</dbReference>
<evidence type="ECO:0000256" key="4">
    <source>
        <dbReference type="SAM" id="MobiDB-lite"/>
    </source>
</evidence>
<dbReference type="EMBL" id="GECL01002326">
    <property type="protein sequence ID" value="JAP03798.1"/>
    <property type="molecule type" value="Transcribed_RNA"/>
</dbReference>
<dbReference type="GO" id="GO:0005634">
    <property type="term" value="C:nucleus"/>
    <property type="evidence" value="ECO:0007669"/>
    <property type="project" value="UniProtKB-SubCell"/>
</dbReference>
<evidence type="ECO:0000256" key="3">
    <source>
        <dbReference type="ARBA" id="ARBA00023242"/>
    </source>
</evidence>
<dbReference type="InterPro" id="IPR016024">
    <property type="entry name" value="ARM-type_fold"/>
</dbReference>
<dbReference type="SUPFAM" id="SSF48371">
    <property type="entry name" value="ARM repeat"/>
    <property type="match status" value="1"/>
</dbReference>
<sequence length="785" mass="89036">MNSTVDLLKLALGESDKYALKNFLQVCTDSTLFQRKDCNIENVVSLVNSLLNVSADYEKGVLILKVLLPQCKSDLVERNLLQWLQQCLKGLQSHSYLVTPYALLRELLIYSKDYPDIRKQTALNIISKILEHYFKNTRQLATELLLPFLQCLEQILLHYGKACGHWKNKVEQFLLQHLECRSAVVNACARCFLKLSGIGPITPDMEVIKEQWYGKQKFLISALHTLLDRLYNHINEIQGTYEKYVVRSDSTCLPEISETFSLKNAQRLTVQFTSLAEFLRVMLLGMFPVTKRIYPDAILSVICRGLSVTCTTLEANVSNDSIILATQIPAIHCACLNILDSLIQSCRRSLLPQAELICKLPSQTLKWTKVNFCEFGQCKPYSFLRVRAYNCLSTWLTVSRVGSYVQHYINDIVPSVLSDIHSQKPAIILNVSAKRLKGKVGKRERKKQRELQNLENKLTTTVNPLANKEVCSAALNFLSSLLGSSFFLISPNIHKQLQEQIVSELLMVQSALNLSLDLPIPYTDESCRLALYTTLLALCNDHHPKFPAPCNYAVQIFTNGLNDNSLLVSRFCGQAVSNIDKMLHPIGPTLSCALELSNEVCTSRNVLPTTTIGLNTNIDNLNGSITETDNNRTYQDHVPMNDSLVLESIPKLFENRMLSESVSNDKSKNENVNNIVKPTEEQHIQQTEINESCVKMQETQIKENEITSQIGENFYVQEPITEENTINSPDEIGKPKRKLNNEIISETPREKKRKEDDHEHFETEKDDLEQEMLSSFVDIIDGILI</sequence>
<evidence type="ECO:0000256" key="1">
    <source>
        <dbReference type="ARBA" id="ARBA00004123"/>
    </source>
</evidence>
<dbReference type="GO" id="GO:0006364">
    <property type="term" value="P:rRNA processing"/>
    <property type="evidence" value="ECO:0007669"/>
    <property type="project" value="TreeGrafter"/>
</dbReference>